<dbReference type="InterPro" id="IPR036922">
    <property type="entry name" value="Rieske_2Fe-2S_sf"/>
</dbReference>
<comment type="caution">
    <text evidence="8">The sequence shown here is derived from an EMBL/GenBank/DDBJ whole genome shotgun (WGS) entry which is preliminary data.</text>
</comment>
<keyword evidence="6" id="KW-0812">Transmembrane</keyword>
<protein>
    <submittedName>
        <fullName evidence="8">Rieske (2Fe-2S) protein</fullName>
    </submittedName>
</protein>
<dbReference type="GO" id="GO:0051537">
    <property type="term" value="F:2 iron, 2 sulfur cluster binding"/>
    <property type="evidence" value="ECO:0007669"/>
    <property type="project" value="UniProtKB-KW"/>
</dbReference>
<keyword evidence="2" id="KW-0479">Metal-binding</keyword>
<proteinExistence type="predicted"/>
<dbReference type="AlphaFoldDB" id="A0A5N5EJB9"/>
<dbReference type="EMBL" id="VYUA01000043">
    <property type="protein sequence ID" value="KAB2588682.1"/>
    <property type="molecule type" value="Genomic_DNA"/>
</dbReference>
<dbReference type="Gene3D" id="2.102.10.10">
    <property type="entry name" value="Rieske [2Fe-2S] iron-sulphur domain"/>
    <property type="match status" value="1"/>
</dbReference>
<dbReference type="InterPro" id="IPR019251">
    <property type="entry name" value="DUF2231_TM"/>
</dbReference>
<keyword evidence="5" id="KW-0411">Iron-sulfur</keyword>
<evidence type="ECO:0000256" key="1">
    <source>
        <dbReference type="ARBA" id="ARBA00022714"/>
    </source>
</evidence>
<feature type="domain" description="Rieske" evidence="7">
    <location>
        <begin position="206"/>
        <end position="302"/>
    </location>
</feature>
<dbReference type="PANTHER" id="PTHR21266:SF60">
    <property type="entry name" value="3-KETOSTEROID-9-ALPHA-MONOOXYGENASE, OXYGENASE COMPONENT"/>
    <property type="match status" value="1"/>
</dbReference>
<gene>
    <name evidence="8" type="ORF">F5983_30965</name>
</gene>
<feature type="transmembrane region" description="Helical" evidence="6">
    <location>
        <begin position="102"/>
        <end position="120"/>
    </location>
</feature>
<evidence type="ECO:0000256" key="6">
    <source>
        <dbReference type="SAM" id="Phobius"/>
    </source>
</evidence>
<dbReference type="Proteomes" id="UP000326907">
    <property type="component" value="Unassembled WGS sequence"/>
</dbReference>
<reference evidence="8 9" key="1">
    <citation type="submission" date="2019-09" db="EMBL/GenBank/DDBJ databases">
        <authorList>
            <person name="Liu P."/>
        </authorList>
    </citation>
    <scope>NUCLEOTIDE SEQUENCE [LARGE SCALE GENOMIC DNA]</scope>
    <source>
        <strain evidence="8 9">TRM68085</strain>
    </source>
</reference>
<sequence length="324" mass="33749">MDTSRARGRVLDVVRALLPSSAGPGCVLTAMDRVEQSARADRLVDAARAVVRAVPMGRSRDALHGRWLGHPVHPLMVQLPVGSWMSAAVLDFVPGRQRAARTLVGVGLVAALPAAAAGWTDWAELRRPQMRVGLVHAASNAVGVAFYGVSFAARARGRFARGRLWGLAGLAAVSVGGAVGGHMAFRQASGANHAEHVAELVGDGWHPLGDLADFAVGAPARGRLGEVSVVVVRESSGTVRVLADRCSHMGGLLSEGEVAEGCIRCPWHGSTFRLSDGWNTAGPATAAQPAFTTRITGTLIEARLQHLSDKVPPTAAASGEGNGW</sequence>
<evidence type="ECO:0000256" key="2">
    <source>
        <dbReference type="ARBA" id="ARBA00022723"/>
    </source>
</evidence>
<dbReference type="PANTHER" id="PTHR21266">
    <property type="entry name" value="IRON-SULFUR DOMAIN CONTAINING PROTEIN"/>
    <property type="match status" value="1"/>
</dbReference>
<evidence type="ECO:0000313" key="9">
    <source>
        <dbReference type="Proteomes" id="UP000326907"/>
    </source>
</evidence>
<dbReference type="GO" id="GO:0016705">
    <property type="term" value="F:oxidoreductase activity, acting on paired donors, with incorporation or reduction of molecular oxygen"/>
    <property type="evidence" value="ECO:0007669"/>
    <property type="project" value="UniProtKB-ARBA"/>
</dbReference>
<keyword evidence="6" id="KW-0472">Membrane</keyword>
<dbReference type="GO" id="GO:0046872">
    <property type="term" value="F:metal ion binding"/>
    <property type="evidence" value="ECO:0007669"/>
    <property type="project" value="UniProtKB-KW"/>
</dbReference>
<keyword evidence="4" id="KW-0408">Iron</keyword>
<dbReference type="SUPFAM" id="SSF50022">
    <property type="entry name" value="ISP domain"/>
    <property type="match status" value="1"/>
</dbReference>
<feature type="transmembrane region" description="Helical" evidence="6">
    <location>
        <begin position="164"/>
        <end position="185"/>
    </location>
</feature>
<feature type="transmembrane region" description="Helical" evidence="6">
    <location>
        <begin position="132"/>
        <end position="152"/>
    </location>
</feature>
<evidence type="ECO:0000313" key="8">
    <source>
        <dbReference type="EMBL" id="KAB2588682.1"/>
    </source>
</evidence>
<name>A0A5N5EJB9_9ACTN</name>
<keyword evidence="1" id="KW-0001">2Fe-2S</keyword>
<dbReference type="GO" id="GO:0004497">
    <property type="term" value="F:monooxygenase activity"/>
    <property type="evidence" value="ECO:0007669"/>
    <property type="project" value="UniProtKB-ARBA"/>
</dbReference>
<organism evidence="8 9">
    <name type="scientific">Streptomyces arboris</name>
    <dbReference type="NCBI Taxonomy" id="2600619"/>
    <lineage>
        <taxon>Bacteria</taxon>
        <taxon>Bacillati</taxon>
        <taxon>Actinomycetota</taxon>
        <taxon>Actinomycetes</taxon>
        <taxon>Kitasatosporales</taxon>
        <taxon>Streptomycetaceae</taxon>
        <taxon>Streptomyces</taxon>
    </lineage>
</organism>
<evidence type="ECO:0000256" key="3">
    <source>
        <dbReference type="ARBA" id="ARBA00023002"/>
    </source>
</evidence>
<keyword evidence="3" id="KW-0560">Oxidoreductase</keyword>
<dbReference type="InterPro" id="IPR050584">
    <property type="entry name" value="Cholesterol_7-desaturase"/>
</dbReference>
<dbReference type="InterPro" id="IPR017941">
    <property type="entry name" value="Rieske_2Fe-2S"/>
</dbReference>
<dbReference type="PROSITE" id="PS51296">
    <property type="entry name" value="RIESKE"/>
    <property type="match status" value="1"/>
</dbReference>
<evidence type="ECO:0000256" key="4">
    <source>
        <dbReference type="ARBA" id="ARBA00023004"/>
    </source>
</evidence>
<accession>A0A5N5EJB9</accession>
<dbReference type="Pfam" id="PF09990">
    <property type="entry name" value="DUF2231"/>
    <property type="match status" value="1"/>
</dbReference>
<keyword evidence="9" id="KW-1185">Reference proteome</keyword>
<dbReference type="Pfam" id="PF00355">
    <property type="entry name" value="Rieske"/>
    <property type="match status" value="1"/>
</dbReference>
<evidence type="ECO:0000256" key="5">
    <source>
        <dbReference type="ARBA" id="ARBA00023014"/>
    </source>
</evidence>
<keyword evidence="6" id="KW-1133">Transmembrane helix</keyword>
<dbReference type="CDD" id="cd03467">
    <property type="entry name" value="Rieske"/>
    <property type="match status" value="1"/>
</dbReference>
<evidence type="ECO:0000259" key="7">
    <source>
        <dbReference type="PROSITE" id="PS51296"/>
    </source>
</evidence>